<gene>
    <name evidence="2" type="ORF">P8935_18015</name>
</gene>
<dbReference type="RefSeq" id="WP_348261685.1">
    <property type="nucleotide sequence ID" value="NZ_CP121196.1"/>
</dbReference>
<sequence length="122" mass="13373">MAIEPRPAPDAKRKAAGILVILCAVISLGLVLWVGRHNHSGLLALMFAIWVETPFVGLIWLGRISARWTASWQQSMYALMHVISLASVAIYAAVAFLKHLAKPAAPFLFIPAVTWMVIAAIW</sequence>
<feature type="transmembrane region" description="Helical" evidence="1">
    <location>
        <begin position="76"/>
        <end position="97"/>
    </location>
</feature>
<dbReference type="EMBL" id="CP121196">
    <property type="protein sequence ID" value="XBH16456.1"/>
    <property type="molecule type" value="Genomic_DNA"/>
</dbReference>
<keyword evidence="1" id="KW-1133">Transmembrane helix</keyword>
<organism evidence="2">
    <name type="scientific">Telmatobacter sp. DSM 110680</name>
    <dbReference type="NCBI Taxonomy" id="3036704"/>
    <lineage>
        <taxon>Bacteria</taxon>
        <taxon>Pseudomonadati</taxon>
        <taxon>Acidobacteriota</taxon>
        <taxon>Terriglobia</taxon>
        <taxon>Terriglobales</taxon>
        <taxon>Acidobacteriaceae</taxon>
        <taxon>Telmatobacter</taxon>
    </lineage>
</organism>
<feature type="transmembrane region" description="Helical" evidence="1">
    <location>
        <begin position="103"/>
        <end position="121"/>
    </location>
</feature>
<feature type="transmembrane region" description="Helical" evidence="1">
    <location>
        <begin position="41"/>
        <end position="64"/>
    </location>
</feature>
<feature type="transmembrane region" description="Helical" evidence="1">
    <location>
        <begin position="15"/>
        <end position="35"/>
    </location>
</feature>
<accession>A0AAU7DI39</accession>
<proteinExistence type="predicted"/>
<protein>
    <submittedName>
        <fullName evidence="2">Uncharacterized protein</fullName>
    </submittedName>
</protein>
<evidence type="ECO:0000313" key="2">
    <source>
        <dbReference type="EMBL" id="XBH16456.1"/>
    </source>
</evidence>
<evidence type="ECO:0000256" key="1">
    <source>
        <dbReference type="SAM" id="Phobius"/>
    </source>
</evidence>
<keyword evidence="1" id="KW-0472">Membrane</keyword>
<dbReference type="AlphaFoldDB" id="A0AAU7DI39"/>
<reference evidence="2" key="1">
    <citation type="submission" date="2023-03" db="EMBL/GenBank/DDBJ databases">
        <title>Edaphobacter sp.</title>
        <authorList>
            <person name="Huber K.J."/>
            <person name="Papendorf J."/>
            <person name="Pilke C."/>
            <person name="Bunk B."/>
            <person name="Sproeer C."/>
            <person name="Pester M."/>
        </authorList>
    </citation>
    <scope>NUCLEOTIDE SEQUENCE</scope>
    <source>
        <strain evidence="2">DSM 110680</strain>
    </source>
</reference>
<name>A0AAU7DI39_9BACT</name>
<keyword evidence="1" id="KW-0812">Transmembrane</keyword>